<dbReference type="GO" id="GO:0016042">
    <property type="term" value="P:lipid catabolic process"/>
    <property type="evidence" value="ECO:0007669"/>
    <property type="project" value="UniProtKB-KW"/>
</dbReference>
<dbReference type="InterPro" id="IPR029058">
    <property type="entry name" value="AB_hydrolase_fold"/>
</dbReference>
<dbReference type="EMBL" id="CP138580">
    <property type="protein sequence ID" value="WPG97783.1"/>
    <property type="molecule type" value="Genomic_DNA"/>
</dbReference>
<dbReference type="PANTHER" id="PTHR10272">
    <property type="entry name" value="PLATELET-ACTIVATING FACTOR ACETYLHYDROLASE"/>
    <property type="match status" value="1"/>
</dbReference>
<keyword evidence="2" id="KW-0378">Hydrolase</keyword>
<keyword evidence="3" id="KW-0442">Lipid degradation</keyword>
<feature type="chain" id="PRO_5043033114" description="1-alkyl-2-acetylglycerophosphocholine esterase" evidence="5">
    <location>
        <begin position="20"/>
        <end position="393"/>
    </location>
</feature>
<dbReference type="Gene3D" id="3.40.50.1820">
    <property type="entry name" value="alpha/beta hydrolase"/>
    <property type="match status" value="1"/>
</dbReference>
<reference evidence="6 7" key="1">
    <citation type="submission" date="2023-11" db="EMBL/GenBank/DDBJ databases">
        <title>An acidophilic fungus is an integral part of prey digestion in a carnivorous sundew plant.</title>
        <authorList>
            <person name="Tsai I.J."/>
        </authorList>
    </citation>
    <scope>NUCLEOTIDE SEQUENCE [LARGE SCALE GENOMIC DNA]</scope>
    <source>
        <strain evidence="6">169a</strain>
    </source>
</reference>
<dbReference type="AlphaFoldDB" id="A0AAQ3LXI5"/>
<gene>
    <name evidence="6" type="ORF">R9X50_00056400</name>
</gene>
<dbReference type="Pfam" id="PF03403">
    <property type="entry name" value="PAF-AH_p_II"/>
    <property type="match status" value="2"/>
</dbReference>
<organism evidence="6 7">
    <name type="scientific">Acrodontium crateriforme</name>
    <dbReference type="NCBI Taxonomy" id="150365"/>
    <lineage>
        <taxon>Eukaryota</taxon>
        <taxon>Fungi</taxon>
        <taxon>Dikarya</taxon>
        <taxon>Ascomycota</taxon>
        <taxon>Pezizomycotina</taxon>
        <taxon>Dothideomycetes</taxon>
        <taxon>Dothideomycetidae</taxon>
        <taxon>Mycosphaerellales</taxon>
        <taxon>Teratosphaeriaceae</taxon>
        <taxon>Acrodontium</taxon>
    </lineage>
</organism>
<evidence type="ECO:0000256" key="3">
    <source>
        <dbReference type="ARBA" id="ARBA00022963"/>
    </source>
</evidence>
<proteinExistence type="predicted"/>
<feature type="signal peptide" evidence="5">
    <location>
        <begin position="1"/>
        <end position="19"/>
    </location>
</feature>
<evidence type="ECO:0000256" key="2">
    <source>
        <dbReference type="ARBA" id="ARBA00022801"/>
    </source>
</evidence>
<evidence type="ECO:0000256" key="4">
    <source>
        <dbReference type="ARBA" id="ARBA00023098"/>
    </source>
</evidence>
<dbReference type="PANTHER" id="PTHR10272:SF14">
    <property type="entry name" value="PAF ACETYLHYDROLASE FAMILY PROTEIN"/>
    <property type="match status" value="1"/>
</dbReference>
<dbReference type="EC" id="3.1.1.47" evidence="1"/>
<evidence type="ECO:0000256" key="1">
    <source>
        <dbReference type="ARBA" id="ARBA00013201"/>
    </source>
</evidence>
<name>A0AAQ3LXI5_9PEZI</name>
<dbReference type="GO" id="GO:0003847">
    <property type="term" value="F:1-alkyl-2-acetylglycerophosphocholine esterase activity"/>
    <property type="evidence" value="ECO:0007669"/>
    <property type="project" value="UniProtKB-EC"/>
</dbReference>
<sequence>MIIKTSLLSILAFISFSHAGENLIIPPPNGTYGVNVETMNLIDHSRQDPFAPHPTPRSLMISIFYPSALACECQTELKPYMPPQTAQYINTEFSASGLPNDTLANVALSMCVPDDEITRQTGEFPIILFSPGFSASRYIYSMILQSIASEGFVVISTDHPFDTDIIEYPHGDDAVLATLTLNATDEQFGMYTRVRADDISFLLDALGGSRNTSALPCPLPPSLNTSRVAMLGHSLGGATTALAMARDPRILGGMNLDGTMWDSIHDSSTIGFTLAKPLVLFLEAANMNTPDGDYKNWYAQFWPSLAWKLQLELRNSTHFTFTDFPVLVERLVGFPLPDAVAGVLGSVAGKDVLRTLTAYMAALARMVLECTPSALLQRPSEDFPGVLYSNFLA</sequence>
<dbReference type="SUPFAM" id="SSF53474">
    <property type="entry name" value="alpha/beta-Hydrolases"/>
    <property type="match status" value="1"/>
</dbReference>
<keyword evidence="4" id="KW-0443">Lipid metabolism</keyword>
<dbReference type="Proteomes" id="UP001303373">
    <property type="component" value="Chromosome 1"/>
</dbReference>
<accession>A0AAQ3LXI5</accession>
<keyword evidence="5" id="KW-0732">Signal</keyword>
<protein>
    <recommendedName>
        <fullName evidence="1">1-alkyl-2-acetylglycerophosphocholine esterase</fullName>
        <ecNumber evidence="1">3.1.1.47</ecNumber>
    </recommendedName>
</protein>
<evidence type="ECO:0000313" key="7">
    <source>
        <dbReference type="Proteomes" id="UP001303373"/>
    </source>
</evidence>
<evidence type="ECO:0000313" key="6">
    <source>
        <dbReference type="EMBL" id="WPG97783.1"/>
    </source>
</evidence>
<keyword evidence="7" id="KW-1185">Reference proteome</keyword>
<evidence type="ECO:0000256" key="5">
    <source>
        <dbReference type="SAM" id="SignalP"/>
    </source>
</evidence>